<evidence type="ECO:0000313" key="1">
    <source>
        <dbReference type="EMBL" id="CAJ72186.1"/>
    </source>
</evidence>
<organism evidence="1">
    <name type="scientific">Kuenenia stuttgartiensis</name>
    <dbReference type="NCBI Taxonomy" id="174633"/>
    <lineage>
        <taxon>Bacteria</taxon>
        <taxon>Pseudomonadati</taxon>
        <taxon>Planctomycetota</taxon>
        <taxon>Candidatus Brocadiia</taxon>
        <taxon>Candidatus Brocadiales</taxon>
        <taxon>Candidatus Brocadiaceae</taxon>
        <taxon>Candidatus Kuenenia</taxon>
    </lineage>
</organism>
<dbReference type="EMBL" id="CP049055">
    <property type="protein sequence ID" value="QII10454.1"/>
    <property type="molecule type" value="Genomic_DNA"/>
</dbReference>
<gene>
    <name evidence="2" type="ORF">KsCSTR_10750</name>
    <name evidence="1" type="ORF">kustd1441</name>
</gene>
<reference evidence="2 3" key="3">
    <citation type="submission" date="2020-02" db="EMBL/GenBank/DDBJ databases">
        <title>Newly sequenced genome of strain CSTR1 showed variability in Candidatus Kuenenia stuttgartiensis genomes.</title>
        <authorList>
            <person name="Ding C."/>
            <person name="Adrian L."/>
        </authorList>
    </citation>
    <scope>NUCLEOTIDE SEQUENCE [LARGE SCALE GENOMIC DNA]</scope>
    <source>
        <strain evidence="2 3">CSTR1</strain>
    </source>
</reference>
<reference evidence="1" key="1">
    <citation type="journal article" date="2006" name="Nature">
        <title>Deciphering the evolution and metabolism of an anammox bacterium from a community genome.</title>
        <authorList>
            <person name="Strous M."/>
            <person name="Pelletier E."/>
            <person name="Mangenot S."/>
            <person name="Rattei T."/>
            <person name="Lehner A."/>
            <person name="Taylor M.W."/>
            <person name="Horn M."/>
            <person name="Daims H."/>
            <person name="Bartol-Mavel D."/>
            <person name="Wincker P."/>
            <person name="Barbe V."/>
            <person name="Fonknechten N."/>
            <person name="Vallenet D."/>
            <person name="Segurens B."/>
            <person name="Schenowitz-Truong C."/>
            <person name="Medigue C."/>
            <person name="Collingro A."/>
            <person name="Snel B."/>
            <person name="Dutilh B.E."/>
            <person name="OpDenCamp H.J.M."/>
            <person name="vanDerDrift C."/>
            <person name="Cirpus I."/>
            <person name="vanDePas-Schoonen K.T."/>
            <person name="Harhangi H.R."/>
            <person name="vanNiftrik L."/>
            <person name="Schmid M."/>
            <person name="Keltjens J."/>
            <person name="vanDeVossenberg J."/>
            <person name="Kartal B."/>
            <person name="Meier H."/>
            <person name="Frishman D."/>
            <person name="Huynen M.A."/>
            <person name="Mewes H."/>
            <person name="Weissenbach J."/>
            <person name="Jetten M.S.M."/>
            <person name="Wagner M."/>
            <person name="LePaslier D."/>
        </authorList>
    </citation>
    <scope>NUCLEOTIDE SEQUENCE</scope>
</reference>
<sequence>MFAARCRGEAFARLGMNACMPVMANASPLRFQKTKVFHKYRLAQEIPFKFYLIYIIVQRVFSTRLARGMKCVSFLLLTGLSGR</sequence>
<evidence type="ECO:0000313" key="2">
    <source>
        <dbReference type="EMBL" id="QII10454.1"/>
    </source>
</evidence>
<reference evidence="1" key="2">
    <citation type="submission" date="2006-01" db="EMBL/GenBank/DDBJ databases">
        <authorList>
            <person name="Genoscope"/>
        </authorList>
    </citation>
    <scope>NUCLEOTIDE SEQUENCE</scope>
</reference>
<proteinExistence type="predicted"/>
<dbReference type="EMBL" id="CT573072">
    <property type="protein sequence ID" value="CAJ72186.1"/>
    <property type="molecule type" value="Genomic_DNA"/>
</dbReference>
<dbReference type="Proteomes" id="UP000501926">
    <property type="component" value="Chromosome"/>
</dbReference>
<dbReference type="AlphaFoldDB" id="Q1PYL9"/>
<evidence type="ECO:0000313" key="3">
    <source>
        <dbReference type="Proteomes" id="UP000501926"/>
    </source>
</evidence>
<name>Q1PYL9_KUEST</name>
<protein>
    <submittedName>
        <fullName evidence="1">Uncharacterized protein</fullName>
    </submittedName>
</protein>
<accession>Q1PYL9</accession>